<evidence type="ECO:0000313" key="1">
    <source>
        <dbReference type="EMBL" id="MDR6511944.1"/>
    </source>
</evidence>
<dbReference type="RefSeq" id="WP_309805648.1">
    <property type="nucleotide sequence ID" value="NZ_JAVDRD010000007.1"/>
</dbReference>
<dbReference type="PANTHER" id="PTHR40055:SF1">
    <property type="entry name" value="TRANSCRIPTIONAL REGULATOR YGIV-RELATED"/>
    <property type="match status" value="1"/>
</dbReference>
<organism evidence="1 2">
    <name type="scientific">Novosphingobium capsulatum</name>
    <dbReference type="NCBI Taxonomy" id="13688"/>
    <lineage>
        <taxon>Bacteria</taxon>
        <taxon>Pseudomonadati</taxon>
        <taxon>Pseudomonadota</taxon>
        <taxon>Alphaproteobacteria</taxon>
        <taxon>Sphingomonadales</taxon>
        <taxon>Sphingomonadaceae</taxon>
        <taxon>Novosphingobium</taxon>
    </lineage>
</organism>
<protein>
    <submittedName>
        <fullName evidence="1">AraC-like DNA-binding protein</fullName>
    </submittedName>
</protein>
<reference evidence="1 2" key="1">
    <citation type="submission" date="2023-07" db="EMBL/GenBank/DDBJ databases">
        <title>Sorghum-associated microbial communities from plants grown in Nebraska, USA.</title>
        <authorList>
            <person name="Schachtman D."/>
        </authorList>
    </citation>
    <scope>NUCLEOTIDE SEQUENCE [LARGE SCALE GENOMIC DNA]</scope>
    <source>
        <strain evidence="1 2">DS1027</strain>
    </source>
</reference>
<dbReference type="Gene3D" id="1.10.10.60">
    <property type="entry name" value="Homeodomain-like"/>
    <property type="match status" value="1"/>
</dbReference>
<gene>
    <name evidence="1" type="ORF">J2792_002827</name>
</gene>
<proteinExistence type="predicted"/>
<dbReference type="InterPro" id="IPR050908">
    <property type="entry name" value="SmbC-like"/>
</dbReference>
<sequence length="62" mass="7083">MSAADTTQARHLLRMRRVVDHIHRHLDGDPGLDVLSGVAAFSPYHFHRQFSAMFGIPLHRHV</sequence>
<accession>A0ABU1MNQ4</accession>
<comment type="caution">
    <text evidence="1">The sequence shown here is derived from an EMBL/GenBank/DDBJ whole genome shotgun (WGS) entry which is preliminary data.</text>
</comment>
<dbReference type="Proteomes" id="UP001184150">
    <property type="component" value="Unassembled WGS sequence"/>
</dbReference>
<dbReference type="EMBL" id="JAVDRD010000007">
    <property type="protein sequence ID" value="MDR6511944.1"/>
    <property type="molecule type" value="Genomic_DNA"/>
</dbReference>
<dbReference type="SUPFAM" id="SSF46689">
    <property type="entry name" value="Homeodomain-like"/>
    <property type="match status" value="1"/>
</dbReference>
<name>A0ABU1MNQ4_9SPHN</name>
<keyword evidence="2" id="KW-1185">Reference proteome</keyword>
<dbReference type="PANTHER" id="PTHR40055">
    <property type="entry name" value="TRANSCRIPTIONAL REGULATOR YGIV-RELATED"/>
    <property type="match status" value="1"/>
</dbReference>
<evidence type="ECO:0000313" key="2">
    <source>
        <dbReference type="Proteomes" id="UP001184150"/>
    </source>
</evidence>
<dbReference type="InterPro" id="IPR009057">
    <property type="entry name" value="Homeodomain-like_sf"/>
</dbReference>